<gene>
    <name evidence="3" type="ORF">ACFFGY_11945</name>
</gene>
<reference evidence="3 4" key="1">
    <citation type="submission" date="2024-09" db="EMBL/GenBank/DDBJ databases">
        <authorList>
            <person name="Sun Q."/>
            <person name="Mori K."/>
        </authorList>
    </citation>
    <scope>NUCLEOTIDE SEQUENCE [LARGE SCALE GENOMIC DNA]</scope>
    <source>
        <strain evidence="3 4">TBRC 5777</strain>
    </source>
</reference>
<evidence type="ECO:0000313" key="4">
    <source>
        <dbReference type="Proteomes" id="UP001589865"/>
    </source>
</evidence>
<evidence type="ECO:0000313" key="3">
    <source>
        <dbReference type="EMBL" id="MFC0408967.1"/>
    </source>
</evidence>
<keyword evidence="4" id="KW-1185">Reference proteome</keyword>
<dbReference type="SMART" id="SM00382">
    <property type="entry name" value="AAA"/>
    <property type="match status" value="1"/>
</dbReference>
<sequence length="446" mass="45269">MTFTATPLADLALEDCDGDGIVAGLLDQGAVGFLVGAPNAGKSALAVLLAHRVASGSPFLGQRCAAAPVMIVAAEARKSMQRRLVARRQRDGAAPVYLWGGPGNLTDADEVAALRAKIRALGAGLLVVDTALAALAGLDLLDLRDAGRAMRILAGIASEGAAVLVLHHSAKAEGSTSPIGSISQQAGADIVLNITAGEDGHRKLWISKARDYDTSWCAGFRIEVETVGHDAVGGAITAAVAVPAAGAPARREKPLPAQQSRVLAVVHDLAAGGTVGVEAVLAEAVARGVTTSESTKTARMVVRRTLATLADLGRLTLREGVITMAQGTCGNMQEPVGNTREHGGNQVSGGGREQGTLGTPSLRTGSHVPAFPPPTAHPEAEPAGAPASGGRIEMEAEAPPPPQPPATAGAEPAAGQVRGRGSRAKRGTADAALTIRDDPNQGVLFH</sequence>
<comment type="caution">
    <text evidence="3">The sequence shown here is derived from an EMBL/GenBank/DDBJ whole genome shotgun (WGS) entry which is preliminary data.</text>
</comment>
<dbReference type="Gene3D" id="3.40.50.300">
    <property type="entry name" value="P-loop containing nucleotide triphosphate hydrolases"/>
    <property type="match status" value="1"/>
</dbReference>
<feature type="region of interest" description="Disordered" evidence="1">
    <location>
        <begin position="330"/>
        <end position="446"/>
    </location>
</feature>
<protein>
    <submittedName>
        <fullName evidence="3">AAA family ATPase</fullName>
    </submittedName>
</protein>
<evidence type="ECO:0000259" key="2">
    <source>
        <dbReference type="SMART" id="SM00382"/>
    </source>
</evidence>
<accession>A0ABV6JTB4</accession>
<dbReference type="InterPro" id="IPR027417">
    <property type="entry name" value="P-loop_NTPase"/>
</dbReference>
<dbReference type="SUPFAM" id="SSF52540">
    <property type="entry name" value="P-loop containing nucleoside triphosphate hydrolases"/>
    <property type="match status" value="1"/>
</dbReference>
<dbReference type="RefSeq" id="WP_377044721.1">
    <property type="nucleotide sequence ID" value="NZ_JBHLUN010000008.1"/>
</dbReference>
<feature type="domain" description="AAA+ ATPase" evidence="2">
    <location>
        <begin position="28"/>
        <end position="198"/>
    </location>
</feature>
<dbReference type="Pfam" id="PF13481">
    <property type="entry name" value="AAA_25"/>
    <property type="match status" value="1"/>
</dbReference>
<proteinExistence type="predicted"/>
<organism evidence="3 4">
    <name type="scientific">Roseomonas elaeocarpi</name>
    <dbReference type="NCBI Taxonomy" id="907779"/>
    <lineage>
        <taxon>Bacteria</taxon>
        <taxon>Pseudomonadati</taxon>
        <taxon>Pseudomonadota</taxon>
        <taxon>Alphaproteobacteria</taxon>
        <taxon>Acetobacterales</taxon>
        <taxon>Roseomonadaceae</taxon>
        <taxon>Roseomonas</taxon>
    </lineage>
</organism>
<feature type="compositionally biased region" description="Low complexity" evidence="1">
    <location>
        <begin position="406"/>
        <end position="416"/>
    </location>
</feature>
<dbReference type="EMBL" id="JBHLUN010000008">
    <property type="protein sequence ID" value="MFC0408967.1"/>
    <property type="molecule type" value="Genomic_DNA"/>
</dbReference>
<name>A0ABV6JTB4_9PROT</name>
<dbReference type="Proteomes" id="UP001589865">
    <property type="component" value="Unassembled WGS sequence"/>
</dbReference>
<dbReference type="InterPro" id="IPR003593">
    <property type="entry name" value="AAA+_ATPase"/>
</dbReference>
<evidence type="ECO:0000256" key="1">
    <source>
        <dbReference type="SAM" id="MobiDB-lite"/>
    </source>
</evidence>